<dbReference type="Pfam" id="PF03729">
    <property type="entry name" value="DUF308"/>
    <property type="match status" value="2"/>
</dbReference>
<evidence type="ECO:0000313" key="3">
    <source>
        <dbReference type="Proteomes" id="UP000635387"/>
    </source>
</evidence>
<comment type="caution">
    <text evidence="2">The sequence shown here is derived from an EMBL/GenBank/DDBJ whole genome shotgun (WGS) entry which is preliminary data.</text>
</comment>
<dbReference type="EMBL" id="BNAY01000008">
    <property type="protein sequence ID" value="GHH30030.1"/>
    <property type="molecule type" value="Genomic_DNA"/>
</dbReference>
<keyword evidence="3" id="KW-1185">Reference proteome</keyword>
<feature type="transmembrane region" description="Helical" evidence="1">
    <location>
        <begin position="73"/>
        <end position="92"/>
    </location>
</feature>
<feature type="transmembrane region" description="Helical" evidence="1">
    <location>
        <begin position="185"/>
        <end position="208"/>
    </location>
</feature>
<dbReference type="PANTHER" id="PTHR34989">
    <property type="entry name" value="PROTEIN HDED"/>
    <property type="match status" value="1"/>
</dbReference>
<gene>
    <name evidence="2" type="ORF">GCM10017790_63150</name>
</gene>
<feature type="transmembrane region" description="Helical" evidence="1">
    <location>
        <begin position="161"/>
        <end position="179"/>
    </location>
</feature>
<reference evidence="3" key="1">
    <citation type="journal article" date="2019" name="Int. J. Syst. Evol. Microbiol.">
        <title>The Global Catalogue of Microorganisms (GCM) 10K type strain sequencing project: providing services to taxonomists for standard genome sequencing and annotation.</title>
        <authorList>
            <consortium name="The Broad Institute Genomics Platform"/>
            <consortium name="The Broad Institute Genome Sequencing Center for Infectious Disease"/>
            <person name="Wu L."/>
            <person name="Ma J."/>
        </authorList>
    </citation>
    <scope>NUCLEOTIDE SEQUENCE [LARGE SCALE GENOMIC DNA]</scope>
    <source>
        <strain evidence="3">CGMCC 4.7683</strain>
    </source>
</reference>
<accession>A0ABQ3M0S7</accession>
<dbReference type="Proteomes" id="UP000635387">
    <property type="component" value="Unassembled WGS sequence"/>
</dbReference>
<protein>
    <submittedName>
        <fullName evidence="2">Membrane protein</fullName>
    </submittedName>
</protein>
<evidence type="ECO:0000313" key="2">
    <source>
        <dbReference type="EMBL" id="GHH30030.1"/>
    </source>
</evidence>
<dbReference type="PANTHER" id="PTHR34989:SF1">
    <property type="entry name" value="PROTEIN HDED"/>
    <property type="match status" value="1"/>
</dbReference>
<dbReference type="InterPro" id="IPR052712">
    <property type="entry name" value="Acid_resist_chaperone_HdeD"/>
</dbReference>
<feature type="transmembrane region" description="Helical" evidence="1">
    <location>
        <begin position="129"/>
        <end position="149"/>
    </location>
</feature>
<proteinExistence type="predicted"/>
<organism evidence="2 3">
    <name type="scientific">Amycolatopsis oliviviridis</name>
    <dbReference type="NCBI Taxonomy" id="1471590"/>
    <lineage>
        <taxon>Bacteria</taxon>
        <taxon>Bacillati</taxon>
        <taxon>Actinomycetota</taxon>
        <taxon>Actinomycetes</taxon>
        <taxon>Pseudonocardiales</taxon>
        <taxon>Pseudonocardiaceae</taxon>
        <taxon>Amycolatopsis</taxon>
    </lineage>
</organism>
<name>A0ABQ3M0S7_9PSEU</name>
<evidence type="ECO:0000256" key="1">
    <source>
        <dbReference type="SAM" id="Phobius"/>
    </source>
</evidence>
<keyword evidence="1" id="KW-0812">Transmembrane</keyword>
<keyword evidence="1" id="KW-0472">Membrane</keyword>
<feature type="transmembrane region" description="Helical" evidence="1">
    <location>
        <begin position="45"/>
        <end position="67"/>
    </location>
</feature>
<keyword evidence="1" id="KW-1133">Transmembrane helix</keyword>
<feature type="transmembrane region" description="Helical" evidence="1">
    <location>
        <begin position="104"/>
        <end position="123"/>
    </location>
</feature>
<dbReference type="InterPro" id="IPR005325">
    <property type="entry name" value="DUF308_memb"/>
</dbReference>
<sequence length="216" mass="22507">MRAVMAVAARTGLSPLRVACRALVSGRSDTRGMPLVGLTVVEPRLAWPLAAVRGVFAILFGVLALIWPGATVLALAIIYGIYAIIDGIGGLMQAFRPGDAAHRAAYGVLGVLGIAAGVLVLLWPGITVLVLAFLVGFWAIFTGIVEIVAAIRLRKQIEGEAFLIAAGALSLIAGIVIVINPIAGAYGIALLVGIYALLYGIMLLVLAFRLRKLTQA</sequence>